<evidence type="ECO:0000313" key="2">
    <source>
        <dbReference type="EMBL" id="JAE06284.1"/>
    </source>
</evidence>
<reference evidence="2" key="1">
    <citation type="submission" date="2014-09" db="EMBL/GenBank/DDBJ databases">
        <authorList>
            <person name="Magalhaes I.L.F."/>
            <person name="Oliveira U."/>
            <person name="Santos F.R."/>
            <person name="Vidigal T.H.D.A."/>
            <person name="Brescovit A.D."/>
            <person name="Santos A.J."/>
        </authorList>
    </citation>
    <scope>NUCLEOTIDE SEQUENCE</scope>
    <source>
        <tissue evidence="2">Shoot tissue taken approximately 20 cm above the soil surface</tissue>
    </source>
</reference>
<dbReference type="AlphaFoldDB" id="A0A0A9F4Z5"/>
<protein>
    <submittedName>
        <fullName evidence="2">Uncharacterized protein</fullName>
    </submittedName>
</protein>
<feature type="signal peptide" evidence="1">
    <location>
        <begin position="1"/>
        <end position="25"/>
    </location>
</feature>
<organism evidence="2">
    <name type="scientific">Arundo donax</name>
    <name type="common">Giant reed</name>
    <name type="synonym">Donax arundinaceus</name>
    <dbReference type="NCBI Taxonomy" id="35708"/>
    <lineage>
        <taxon>Eukaryota</taxon>
        <taxon>Viridiplantae</taxon>
        <taxon>Streptophyta</taxon>
        <taxon>Embryophyta</taxon>
        <taxon>Tracheophyta</taxon>
        <taxon>Spermatophyta</taxon>
        <taxon>Magnoliopsida</taxon>
        <taxon>Liliopsida</taxon>
        <taxon>Poales</taxon>
        <taxon>Poaceae</taxon>
        <taxon>PACMAD clade</taxon>
        <taxon>Arundinoideae</taxon>
        <taxon>Arundineae</taxon>
        <taxon>Arundo</taxon>
    </lineage>
</organism>
<evidence type="ECO:0000256" key="1">
    <source>
        <dbReference type="SAM" id="SignalP"/>
    </source>
</evidence>
<reference evidence="2" key="2">
    <citation type="journal article" date="2015" name="Data Brief">
        <title>Shoot transcriptome of the giant reed, Arundo donax.</title>
        <authorList>
            <person name="Barrero R.A."/>
            <person name="Guerrero F.D."/>
            <person name="Moolhuijzen P."/>
            <person name="Goolsby J.A."/>
            <person name="Tidwell J."/>
            <person name="Bellgard S.E."/>
            <person name="Bellgard M.I."/>
        </authorList>
    </citation>
    <scope>NUCLEOTIDE SEQUENCE</scope>
    <source>
        <tissue evidence="2">Shoot tissue taken approximately 20 cm above the soil surface</tissue>
    </source>
</reference>
<name>A0A0A9F4Z5_ARUDO</name>
<sequence length="34" mass="3870">MLGCDFHLRLLILLTYFLSSLHVAGEDSVFSDWA</sequence>
<proteinExistence type="predicted"/>
<feature type="chain" id="PRO_5002045661" evidence="1">
    <location>
        <begin position="26"/>
        <end position="34"/>
    </location>
</feature>
<accession>A0A0A9F4Z5</accession>
<dbReference type="EMBL" id="GBRH01191612">
    <property type="protein sequence ID" value="JAE06284.1"/>
    <property type="molecule type" value="Transcribed_RNA"/>
</dbReference>
<keyword evidence="1" id="KW-0732">Signal</keyword>